<dbReference type="PROSITE" id="PS51649">
    <property type="entry name" value="NPH3"/>
    <property type="match status" value="1"/>
</dbReference>
<feature type="domain" description="NPH3" evidence="5">
    <location>
        <begin position="186"/>
        <end position="495"/>
    </location>
</feature>
<dbReference type="Gene3D" id="3.30.710.10">
    <property type="entry name" value="Potassium Channel Kv1.1, Chain A"/>
    <property type="match status" value="1"/>
</dbReference>
<keyword evidence="7" id="KW-1185">Reference proteome</keyword>
<evidence type="ECO:0000313" key="7">
    <source>
        <dbReference type="Proteomes" id="UP001140949"/>
    </source>
</evidence>
<dbReference type="InterPro" id="IPR011333">
    <property type="entry name" value="SKP1/BTB/POZ_sf"/>
</dbReference>
<accession>A0AAX6FDG9</accession>
<organism evidence="6 7">
    <name type="scientific">Iris pallida</name>
    <name type="common">Sweet iris</name>
    <dbReference type="NCBI Taxonomy" id="29817"/>
    <lineage>
        <taxon>Eukaryota</taxon>
        <taxon>Viridiplantae</taxon>
        <taxon>Streptophyta</taxon>
        <taxon>Embryophyta</taxon>
        <taxon>Tracheophyta</taxon>
        <taxon>Spermatophyta</taxon>
        <taxon>Magnoliopsida</taxon>
        <taxon>Liliopsida</taxon>
        <taxon>Asparagales</taxon>
        <taxon>Iridaceae</taxon>
        <taxon>Iridoideae</taxon>
        <taxon>Irideae</taxon>
        <taxon>Iris</taxon>
    </lineage>
</organism>
<evidence type="ECO:0000259" key="5">
    <source>
        <dbReference type="PROSITE" id="PS51649"/>
    </source>
</evidence>
<dbReference type="AlphaFoldDB" id="A0AAX6FDG9"/>
<gene>
    <name evidence="6" type="ORF">M6B38_140550</name>
</gene>
<dbReference type="InterPro" id="IPR027356">
    <property type="entry name" value="NPH3_dom"/>
</dbReference>
<dbReference type="SUPFAM" id="SSF54695">
    <property type="entry name" value="POZ domain"/>
    <property type="match status" value="1"/>
</dbReference>
<reference evidence="6" key="1">
    <citation type="journal article" date="2023" name="GigaByte">
        <title>Genome assembly of the bearded iris, Iris pallida Lam.</title>
        <authorList>
            <person name="Bruccoleri R.E."/>
            <person name="Oakeley E.J."/>
            <person name="Faust A.M.E."/>
            <person name="Altorfer M."/>
            <person name="Dessus-Babus S."/>
            <person name="Burckhardt D."/>
            <person name="Oertli M."/>
            <person name="Naumann U."/>
            <person name="Petersen F."/>
            <person name="Wong J."/>
        </authorList>
    </citation>
    <scope>NUCLEOTIDE SEQUENCE</scope>
    <source>
        <strain evidence="6">GSM-AAB239-AS_SAM_17_03QT</strain>
    </source>
</reference>
<sequence length="620" mass="69037">MKFMKLGSRPDTFFTTEATRSVSSEVSTDIKIQVQNSLYLLHKFPLLSKCSRLQALCSKWKDSRETITIELHDIPGGADAFEVCAKFCYGITVTLSALNFVPVYCAASYLQMNDEADGGNLVGKLDAFLGSCVLRRWKDALVALQGTARYAPLCEELGVTSRCVDALASKVLASPSRAEWAGSRRGWWAEDVSELGVDLYWRIMLAVKSAGTVPGRIVGEAIQAYACRWLPSVSRDGYQCNETLDKPPCSDSLRDVPKKHRLLLEKLVSLLPSEKGASSCSFLLRLLRAANVLNASQSTKMELARRVGVQLEEATVADLLIPSLSYADDTLYDVDIVMTILEEFMLQGQSPPTSPPRGKHGYERRRSRSAENVEFEGQENSRRSSSASHSSKLRVAKLIDRYLQEIARDANLPMEKVIALSEAVPDFSRPDHDDLYKVIDTYLRAHPDLDKSARKRLCRVLNCKKLSMEACMHAAQNELLPLRVVVQVLFFEQARAAASGGQVTELPGNIRALLATTSGMHHDDKEAARFEHMGSGDPFGDGWRSVSGLKYPERKLATLRMKLAEDNNNNDDEVDEEILNRDGLLRSSSSRFKALCSIPAKPKSILNKLWSMNRSVRERH</sequence>
<evidence type="ECO:0000256" key="4">
    <source>
        <dbReference type="SAM" id="MobiDB-lite"/>
    </source>
</evidence>
<feature type="compositionally biased region" description="Basic residues" evidence="4">
    <location>
        <begin position="357"/>
        <end position="367"/>
    </location>
</feature>
<evidence type="ECO:0000256" key="3">
    <source>
        <dbReference type="PROSITE-ProRule" id="PRU00982"/>
    </source>
</evidence>
<reference evidence="6" key="2">
    <citation type="submission" date="2023-04" db="EMBL/GenBank/DDBJ databases">
        <authorList>
            <person name="Bruccoleri R.E."/>
            <person name="Oakeley E.J."/>
            <person name="Faust A.-M."/>
            <person name="Dessus-Babus S."/>
            <person name="Altorfer M."/>
            <person name="Burckhardt D."/>
            <person name="Oertli M."/>
            <person name="Naumann U."/>
            <person name="Petersen F."/>
            <person name="Wong J."/>
        </authorList>
    </citation>
    <scope>NUCLEOTIDE SEQUENCE</scope>
    <source>
        <strain evidence="6">GSM-AAB239-AS_SAM_17_03QT</strain>
        <tissue evidence="6">Leaf</tissue>
    </source>
</reference>
<feature type="region of interest" description="Disordered" evidence="4">
    <location>
        <begin position="347"/>
        <end position="388"/>
    </location>
</feature>
<dbReference type="EMBL" id="JANAVB010029817">
    <property type="protein sequence ID" value="KAJ6814233.1"/>
    <property type="molecule type" value="Genomic_DNA"/>
</dbReference>
<keyword evidence="2" id="KW-0833">Ubl conjugation pathway</keyword>
<dbReference type="Proteomes" id="UP001140949">
    <property type="component" value="Unassembled WGS sequence"/>
</dbReference>
<protein>
    <submittedName>
        <fullName evidence="6">BTB/POZ domain-containing protein-like</fullName>
    </submittedName>
</protein>
<comment type="caution">
    <text evidence="6">The sequence shown here is derived from an EMBL/GenBank/DDBJ whole genome shotgun (WGS) entry which is preliminary data.</text>
</comment>
<name>A0AAX6FDG9_IRIPA</name>
<comment type="pathway">
    <text evidence="1">Protein modification; protein ubiquitination.</text>
</comment>
<evidence type="ECO:0000256" key="2">
    <source>
        <dbReference type="ARBA" id="ARBA00022786"/>
    </source>
</evidence>
<comment type="similarity">
    <text evidence="3">Belongs to the NPH3 family.</text>
</comment>
<dbReference type="PANTHER" id="PTHR32370">
    <property type="entry name" value="OS12G0117600 PROTEIN"/>
    <property type="match status" value="1"/>
</dbReference>
<evidence type="ECO:0000313" key="6">
    <source>
        <dbReference type="EMBL" id="KAJ6814233.1"/>
    </source>
</evidence>
<dbReference type="InterPro" id="IPR043454">
    <property type="entry name" value="NPH3/RPT2-like"/>
</dbReference>
<proteinExistence type="inferred from homology"/>
<evidence type="ECO:0000256" key="1">
    <source>
        <dbReference type="ARBA" id="ARBA00004906"/>
    </source>
</evidence>
<dbReference type="Pfam" id="PF03000">
    <property type="entry name" value="NPH3"/>
    <property type="match status" value="1"/>
</dbReference>